<dbReference type="PROSITE" id="PS00018">
    <property type="entry name" value="EF_HAND_1"/>
    <property type="match status" value="1"/>
</dbReference>
<dbReference type="PANTHER" id="PTHR11472:SF34">
    <property type="entry name" value="REGULATOR OF TELOMERE ELONGATION HELICASE 1"/>
    <property type="match status" value="1"/>
</dbReference>
<keyword evidence="4" id="KW-0067">ATP-binding</keyword>
<dbReference type="AlphaFoldDB" id="A0A2G6K9Q7"/>
<feature type="domain" description="Helicase ATP-binding" evidence="8">
    <location>
        <begin position="7"/>
        <end position="286"/>
    </location>
</feature>
<keyword evidence="2" id="KW-0547">Nucleotide-binding</keyword>
<comment type="similarity">
    <text evidence="5">Belongs to the helicase family. DinG subfamily.</text>
</comment>
<evidence type="ECO:0000313" key="10">
    <source>
        <dbReference type="Proteomes" id="UP000230914"/>
    </source>
</evidence>
<sequence length="622" mass="68061">MTLRLADITAGLVHHEERPGQERMAELVEDAIADDHHLVVQAGTGTGKTLAYLLPAVLSGKRTIVSTATKALQDQIATKDLPFLAAQLAEHGIEVSWTILKGRSNYLCRQRLKEAQTSDQLDLDDEGAVSPADIARLVSWDQATSTGDQAELDWSPSDAVWNAVSVGSDECPGAQRCPEGQSCWAEQARRRAADSKVIVVNTFLYGLHVGSEGAILPDHDIVIFDEAHVLEDVMSDTIGVQLAPGRFISAAASIGRFLEDRDLITRVISLADRWREVFADLVGQRLTVPFPEPVFDVIDECRVVIGRAGEDVDAIETDDDDARQRQLRAHTMLDRLLDGLNLTLTIDESYVPFVSGRRDSPRLEVAPLDVGPVLNEQVWDDHVAILTSATIPSSLPRRIGLDLDTTVHDDVGSPFDYEHQALLYCPVELPPPRSPRFRDHVADELVHLISAAGGRTLALFTSWAGMDAAIEAVTDRLEVPILTQRDLPKPALIKAFAESEATCLFATTGLFQGIDVPGRTLSLVVIDKLPFPRPDDPLLGARRDQIGAAAFSEIDIPRAATLLAQACGRLIRTGNDRGVVAVLDSRLGTARYRWSIVNALPPMTRTRHRDEVERFLSSLDDA</sequence>
<evidence type="ECO:0000313" key="9">
    <source>
        <dbReference type="EMBL" id="PIE32375.1"/>
    </source>
</evidence>
<comment type="caution">
    <text evidence="9">The sequence shown here is derived from an EMBL/GenBank/DDBJ whole genome shotgun (WGS) entry which is preliminary data.</text>
</comment>
<dbReference type="Gene3D" id="3.40.50.300">
    <property type="entry name" value="P-loop containing nucleotide triphosphate hydrolases"/>
    <property type="match status" value="2"/>
</dbReference>
<dbReference type="InterPro" id="IPR014001">
    <property type="entry name" value="Helicase_ATP-bd"/>
</dbReference>
<dbReference type="GO" id="GO:0043139">
    <property type="term" value="F:5'-3' DNA helicase activity"/>
    <property type="evidence" value="ECO:0007669"/>
    <property type="project" value="UniProtKB-EC"/>
</dbReference>
<dbReference type="Proteomes" id="UP000230914">
    <property type="component" value="Unassembled WGS sequence"/>
</dbReference>
<keyword evidence="9" id="KW-0347">Helicase</keyword>
<protein>
    <recommendedName>
        <fullName evidence="6">DNA 5'-3' helicase</fullName>
        <ecNumber evidence="6">5.6.2.3</ecNumber>
    </recommendedName>
</protein>
<dbReference type="InterPro" id="IPR011545">
    <property type="entry name" value="DEAD/DEAH_box_helicase_dom"/>
</dbReference>
<organism evidence="9 10">
    <name type="scientific">Ilumatobacter coccineus</name>
    <dbReference type="NCBI Taxonomy" id="467094"/>
    <lineage>
        <taxon>Bacteria</taxon>
        <taxon>Bacillati</taxon>
        <taxon>Actinomycetota</taxon>
        <taxon>Acidimicrobiia</taxon>
        <taxon>Acidimicrobiales</taxon>
        <taxon>Ilumatobacteraceae</taxon>
        <taxon>Ilumatobacter</taxon>
    </lineage>
</organism>
<evidence type="ECO:0000256" key="4">
    <source>
        <dbReference type="ARBA" id="ARBA00022840"/>
    </source>
</evidence>
<evidence type="ECO:0000256" key="5">
    <source>
        <dbReference type="ARBA" id="ARBA00038058"/>
    </source>
</evidence>
<evidence type="ECO:0000256" key="2">
    <source>
        <dbReference type="ARBA" id="ARBA00022741"/>
    </source>
</evidence>
<dbReference type="SUPFAM" id="SSF52540">
    <property type="entry name" value="P-loop containing nucleoside triphosphate hydrolases"/>
    <property type="match status" value="2"/>
</dbReference>
<dbReference type="Pfam" id="PF00270">
    <property type="entry name" value="DEAD"/>
    <property type="match status" value="1"/>
</dbReference>
<dbReference type="GO" id="GO:0016818">
    <property type="term" value="F:hydrolase activity, acting on acid anhydrides, in phosphorus-containing anhydrides"/>
    <property type="evidence" value="ECO:0007669"/>
    <property type="project" value="InterPro"/>
</dbReference>
<name>A0A2G6K9Q7_9ACTN</name>
<evidence type="ECO:0000259" key="8">
    <source>
        <dbReference type="PROSITE" id="PS51193"/>
    </source>
</evidence>
<gene>
    <name evidence="9" type="ORF">CSA55_03440</name>
</gene>
<evidence type="ECO:0000256" key="1">
    <source>
        <dbReference type="ARBA" id="ARBA00001966"/>
    </source>
</evidence>
<dbReference type="EMBL" id="PDSL01000050">
    <property type="protein sequence ID" value="PIE32375.1"/>
    <property type="molecule type" value="Genomic_DNA"/>
</dbReference>
<dbReference type="SMART" id="SM00487">
    <property type="entry name" value="DEXDc"/>
    <property type="match status" value="1"/>
</dbReference>
<dbReference type="EC" id="5.6.2.3" evidence="6"/>
<dbReference type="GO" id="GO:0005524">
    <property type="term" value="F:ATP binding"/>
    <property type="evidence" value="ECO:0007669"/>
    <property type="project" value="UniProtKB-KW"/>
</dbReference>
<dbReference type="PROSITE" id="PS51193">
    <property type="entry name" value="HELICASE_ATP_BIND_2"/>
    <property type="match status" value="1"/>
</dbReference>
<dbReference type="InterPro" id="IPR045028">
    <property type="entry name" value="DinG/Rad3-like"/>
</dbReference>
<evidence type="ECO:0000256" key="6">
    <source>
        <dbReference type="ARBA" id="ARBA00044969"/>
    </source>
</evidence>
<comment type="cofactor">
    <cofactor evidence="1">
        <name>[4Fe-4S] cluster</name>
        <dbReference type="ChEBI" id="CHEBI:49883"/>
    </cofactor>
</comment>
<reference evidence="9 10" key="1">
    <citation type="submission" date="2017-10" db="EMBL/GenBank/DDBJ databases">
        <title>Novel microbial diversity and functional potential in the marine mammal oral microbiome.</title>
        <authorList>
            <person name="Dudek N.K."/>
            <person name="Sun C.L."/>
            <person name="Burstein D."/>
            <person name="Kantor R.S."/>
            <person name="Aliaga Goltsman D.S."/>
            <person name="Bik E.M."/>
            <person name="Thomas B.C."/>
            <person name="Banfield J.F."/>
            <person name="Relman D.A."/>
        </authorList>
    </citation>
    <scope>NUCLEOTIDE SEQUENCE [LARGE SCALE GENOMIC DNA]</scope>
    <source>
        <strain evidence="9">DOLJORAL78_61_10</strain>
    </source>
</reference>
<keyword evidence="3" id="KW-0378">Hydrolase</keyword>
<accession>A0A2G6K9Q7</accession>
<dbReference type="PANTHER" id="PTHR11472">
    <property type="entry name" value="DNA REPAIR DEAD HELICASE RAD3/XP-D SUBFAMILY MEMBER"/>
    <property type="match status" value="1"/>
</dbReference>
<dbReference type="InterPro" id="IPR027417">
    <property type="entry name" value="P-loop_NTPase"/>
</dbReference>
<proteinExistence type="inferred from homology"/>
<dbReference type="InterPro" id="IPR018247">
    <property type="entry name" value="EF_Hand_1_Ca_BS"/>
</dbReference>
<dbReference type="InterPro" id="IPR006555">
    <property type="entry name" value="ATP-dep_Helicase_C"/>
</dbReference>
<evidence type="ECO:0000256" key="7">
    <source>
        <dbReference type="ARBA" id="ARBA00048954"/>
    </source>
</evidence>
<dbReference type="GO" id="GO:0003676">
    <property type="term" value="F:nucleic acid binding"/>
    <property type="evidence" value="ECO:0007669"/>
    <property type="project" value="InterPro"/>
</dbReference>
<dbReference type="Pfam" id="PF13307">
    <property type="entry name" value="Helicase_C_2"/>
    <property type="match status" value="1"/>
</dbReference>
<dbReference type="InterPro" id="IPR014013">
    <property type="entry name" value="Helic_SF1/SF2_ATP-bd_DinG/Rad3"/>
</dbReference>
<evidence type="ECO:0000256" key="3">
    <source>
        <dbReference type="ARBA" id="ARBA00022801"/>
    </source>
</evidence>
<comment type="catalytic activity">
    <reaction evidence="7">
        <text>ATP + H2O = ADP + phosphate + H(+)</text>
        <dbReference type="Rhea" id="RHEA:13065"/>
        <dbReference type="ChEBI" id="CHEBI:15377"/>
        <dbReference type="ChEBI" id="CHEBI:15378"/>
        <dbReference type="ChEBI" id="CHEBI:30616"/>
        <dbReference type="ChEBI" id="CHEBI:43474"/>
        <dbReference type="ChEBI" id="CHEBI:456216"/>
        <dbReference type="EC" id="5.6.2.3"/>
    </reaction>
</comment>
<dbReference type="GO" id="GO:0006139">
    <property type="term" value="P:nucleobase-containing compound metabolic process"/>
    <property type="evidence" value="ECO:0007669"/>
    <property type="project" value="InterPro"/>
</dbReference>
<dbReference type="SMART" id="SM00491">
    <property type="entry name" value="HELICc2"/>
    <property type="match status" value="1"/>
</dbReference>